<gene>
    <name evidence="3" type="ORF">Tco_0857875</name>
</gene>
<reference evidence="3" key="2">
    <citation type="submission" date="2022-01" db="EMBL/GenBank/DDBJ databases">
        <authorList>
            <person name="Yamashiro T."/>
            <person name="Shiraishi A."/>
            <person name="Satake H."/>
            <person name="Nakayama K."/>
        </authorList>
    </citation>
    <scope>NUCLEOTIDE SEQUENCE</scope>
</reference>
<comment type="caution">
    <text evidence="3">The sequence shown here is derived from an EMBL/GenBank/DDBJ whole genome shotgun (WGS) entry which is preliminary data.</text>
</comment>
<accession>A0ABQ5BBG8</accession>
<protein>
    <submittedName>
        <fullName evidence="3">Small ubiquitin-related modifier, SUMO</fullName>
    </submittedName>
</protein>
<evidence type="ECO:0000313" key="3">
    <source>
        <dbReference type="EMBL" id="GJT10833.1"/>
    </source>
</evidence>
<dbReference type="PROSITE" id="PS50053">
    <property type="entry name" value="UBIQUITIN_2"/>
    <property type="match status" value="1"/>
</dbReference>
<dbReference type="Pfam" id="PF11976">
    <property type="entry name" value="Rad60-SLD"/>
    <property type="match status" value="1"/>
</dbReference>
<dbReference type="InterPro" id="IPR029071">
    <property type="entry name" value="Ubiquitin-like_domsf"/>
</dbReference>
<dbReference type="InterPro" id="IPR000626">
    <property type="entry name" value="Ubiquitin-like_dom"/>
</dbReference>
<dbReference type="Proteomes" id="UP001151760">
    <property type="component" value="Unassembled WGS sequence"/>
</dbReference>
<proteinExistence type="predicted"/>
<keyword evidence="1" id="KW-0472">Membrane</keyword>
<organism evidence="3 4">
    <name type="scientific">Tanacetum coccineum</name>
    <dbReference type="NCBI Taxonomy" id="301880"/>
    <lineage>
        <taxon>Eukaryota</taxon>
        <taxon>Viridiplantae</taxon>
        <taxon>Streptophyta</taxon>
        <taxon>Embryophyta</taxon>
        <taxon>Tracheophyta</taxon>
        <taxon>Spermatophyta</taxon>
        <taxon>Magnoliopsida</taxon>
        <taxon>eudicotyledons</taxon>
        <taxon>Gunneridae</taxon>
        <taxon>Pentapetalae</taxon>
        <taxon>asterids</taxon>
        <taxon>campanulids</taxon>
        <taxon>Asterales</taxon>
        <taxon>Asteraceae</taxon>
        <taxon>Asteroideae</taxon>
        <taxon>Anthemideae</taxon>
        <taxon>Anthemidinae</taxon>
        <taxon>Tanacetum</taxon>
    </lineage>
</organism>
<keyword evidence="1" id="KW-1133">Transmembrane helix</keyword>
<dbReference type="PANTHER" id="PTHR10562">
    <property type="entry name" value="SMALL UBIQUITIN-RELATED MODIFIER"/>
    <property type="match status" value="1"/>
</dbReference>
<keyword evidence="4" id="KW-1185">Reference proteome</keyword>
<keyword evidence="1" id="KW-0812">Transmembrane</keyword>
<evidence type="ECO:0000313" key="4">
    <source>
        <dbReference type="Proteomes" id="UP001151760"/>
    </source>
</evidence>
<feature type="transmembrane region" description="Helical" evidence="1">
    <location>
        <begin position="214"/>
        <end position="235"/>
    </location>
</feature>
<name>A0ABQ5BBG8_9ASTR</name>
<dbReference type="InterPro" id="IPR022617">
    <property type="entry name" value="Rad60/SUMO-like_dom"/>
</dbReference>
<sequence>MDEWEFVFGCAEEPPTLCCEPYVMSYFCFGATNVMCVANVSLAKVENTMSSGVHAVKQENLSDEDLSGEDSPKNLYITVKVTSQMNELDPYFRVRRDEPLKQLMIRWCARSDVGDYKSILFLFDGNRINEKKTPDEFGIEDGDCIDAIMDQTNIVHWYGHESSFTELCKALSSHIVSVQHGFLVQLLPESNWRSNSAMEGNWRSNSAMEIRDKVAQLLVVLLRVIVFSLATIYSLGHLRGVTMSRSSVEAEYRGVANAVAETSWL</sequence>
<evidence type="ECO:0000259" key="2">
    <source>
        <dbReference type="PROSITE" id="PS50053"/>
    </source>
</evidence>
<reference evidence="3" key="1">
    <citation type="journal article" date="2022" name="Int. J. Mol. Sci.">
        <title>Draft Genome of Tanacetum Coccineum: Genomic Comparison of Closely Related Tanacetum-Family Plants.</title>
        <authorList>
            <person name="Yamashiro T."/>
            <person name="Shiraishi A."/>
            <person name="Nakayama K."/>
            <person name="Satake H."/>
        </authorList>
    </citation>
    <scope>NUCLEOTIDE SEQUENCE</scope>
</reference>
<dbReference type="Gene3D" id="3.10.20.90">
    <property type="entry name" value="Phosphatidylinositol 3-kinase Catalytic Subunit, Chain A, domain 1"/>
    <property type="match status" value="1"/>
</dbReference>
<evidence type="ECO:0000256" key="1">
    <source>
        <dbReference type="SAM" id="Phobius"/>
    </source>
</evidence>
<dbReference type="EMBL" id="BQNB010013019">
    <property type="protein sequence ID" value="GJT10833.1"/>
    <property type="molecule type" value="Genomic_DNA"/>
</dbReference>
<dbReference type="SUPFAM" id="SSF54236">
    <property type="entry name" value="Ubiquitin-like"/>
    <property type="match status" value="1"/>
</dbReference>
<feature type="domain" description="Ubiquitin-like" evidence="2">
    <location>
        <begin position="75"/>
        <end position="153"/>
    </location>
</feature>